<proteinExistence type="predicted"/>
<dbReference type="InterPro" id="IPR021059">
    <property type="entry name" value="DnaJ-related_N"/>
</dbReference>
<protein>
    <submittedName>
        <fullName evidence="2">Heat shock protein DnaJ domain protein</fullName>
    </submittedName>
</protein>
<evidence type="ECO:0000259" key="1">
    <source>
        <dbReference type="PROSITE" id="PS50076"/>
    </source>
</evidence>
<reference evidence="2 3" key="1">
    <citation type="journal article" date="2010" name="Stand. Genomic Sci.">
        <title>Complete genome sequence of Spirochaeta smaragdinae type strain (SEBR 4228).</title>
        <authorList>
            <person name="Mavromatis K."/>
            <person name="Yasawong M."/>
            <person name="Chertkov O."/>
            <person name="Lapidus A."/>
            <person name="Lucas S."/>
            <person name="Nolan M."/>
            <person name="Del Rio T.G."/>
            <person name="Tice H."/>
            <person name="Cheng J.F."/>
            <person name="Pitluck S."/>
            <person name="Liolios K."/>
            <person name="Ivanova N."/>
            <person name="Tapia R."/>
            <person name="Han C."/>
            <person name="Bruce D."/>
            <person name="Goodwin L."/>
            <person name="Pati A."/>
            <person name="Chen A."/>
            <person name="Palaniappan K."/>
            <person name="Land M."/>
            <person name="Hauser L."/>
            <person name="Chang Y.J."/>
            <person name="Jeffries C.D."/>
            <person name="Detter J.C."/>
            <person name="Rohde M."/>
            <person name="Brambilla E."/>
            <person name="Spring S."/>
            <person name="Goker M."/>
            <person name="Sikorski J."/>
            <person name="Woyke T."/>
            <person name="Bristow J."/>
            <person name="Eisen J.A."/>
            <person name="Markowitz V."/>
            <person name="Hugenholtz P."/>
            <person name="Klenk H.P."/>
            <person name="Kyrpides N.C."/>
        </authorList>
    </citation>
    <scope>NUCLEOTIDE SEQUENCE [LARGE SCALE GENOMIC DNA]</scope>
    <source>
        <strain evidence="3">DSM 11293 / JCM 15392 / SEBR 4228</strain>
    </source>
</reference>
<dbReference type="InterPro" id="IPR036869">
    <property type="entry name" value="J_dom_sf"/>
</dbReference>
<dbReference type="InterPro" id="IPR001623">
    <property type="entry name" value="DnaJ_domain"/>
</dbReference>
<dbReference type="Gene3D" id="1.10.287.110">
    <property type="entry name" value="DnaJ domain"/>
    <property type="match status" value="1"/>
</dbReference>
<evidence type="ECO:0000313" key="3">
    <source>
        <dbReference type="Proteomes" id="UP000002318"/>
    </source>
</evidence>
<dbReference type="STRING" id="573413.Spirs_2125"/>
<gene>
    <name evidence="2" type="ordered locus">Spirs_2125</name>
</gene>
<name>E1R359_SEDSS</name>
<dbReference type="CDD" id="cd06257">
    <property type="entry name" value="DnaJ"/>
    <property type="match status" value="1"/>
</dbReference>
<keyword evidence="2" id="KW-0346">Stress response</keyword>
<dbReference type="Proteomes" id="UP000002318">
    <property type="component" value="Chromosome"/>
</dbReference>
<evidence type="ECO:0000313" key="2">
    <source>
        <dbReference type="EMBL" id="ADK81245.1"/>
    </source>
</evidence>
<dbReference type="HOGENOM" id="CLU_103241_0_0_12"/>
<dbReference type="OrthoDB" id="9779889at2"/>
<accession>E1R359</accession>
<organism evidence="2 3">
    <name type="scientific">Sediminispirochaeta smaragdinae (strain DSM 11293 / JCM 15392 / SEBR 4228)</name>
    <name type="common">Spirochaeta smaragdinae</name>
    <dbReference type="NCBI Taxonomy" id="573413"/>
    <lineage>
        <taxon>Bacteria</taxon>
        <taxon>Pseudomonadati</taxon>
        <taxon>Spirochaetota</taxon>
        <taxon>Spirochaetia</taxon>
        <taxon>Spirochaetales</taxon>
        <taxon>Spirochaetaceae</taxon>
        <taxon>Sediminispirochaeta</taxon>
    </lineage>
</organism>
<dbReference type="Pfam" id="PF00226">
    <property type="entry name" value="DnaJ"/>
    <property type="match status" value="1"/>
</dbReference>
<dbReference type="Pfam" id="PF12339">
    <property type="entry name" value="DNAJ_related"/>
    <property type="match status" value="1"/>
</dbReference>
<keyword evidence="3" id="KW-1185">Reference proteome</keyword>
<dbReference type="EMBL" id="CP002116">
    <property type="protein sequence ID" value="ADK81245.1"/>
    <property type="molecule type" value="Genomic_DNA"/>
</dbReference>
<dbReference type="PROSITE" id="PS50076">
    <property type="entry name" value="DNAJ_2"/>
    <property type="match status" value="1"/>
</dbReference>
<dbReference type="eggNOG" id="COG2214">
    <property type="taxonomic scope" value="Bacteria"/>
</dbReference>
<dbReference type="SMART" id="SM00271">
    <property type="entry name" value="DnaJ"/>
    <property type="match status" value="1"/>
</dbReference>
<dbReference type="KEGG" id="ssm:Spirs_2125"/>
<feature type="domain" description="J" evidence="1">
    <location>
        <begin position="146"/>
        <end position="199"/>
    </location>
</feature>
<sequence length="200" mass="23470">MAEENVILEKIRAVLFRFPDGIDEFHLMQELGWEELRNKLVPDLFCSEDSDRILFCSHFLLFHLLYRLKERLRSTKSGSLTVFCLEIRLIPQLCQTTENKGSLEEADPMEAYYLNLQNMEAVSGSDVRNMLEDFFRRFASWENRDMDLKVLGLDHGAGKQEIKERYHRLVMKHHPDRGGNAQKFREVAEAMERLEASSEL</sequence>
<dbReference type="SUPFAM" id="SSF46565">
    <property type="entry name" value="Chaperone J-domain"/>
    <property type="match status" value="1"/>
</dbReference>
<dbReference type="AlphaFoldDB" id="E1R359"/>